<dbReference type="AlphaFoldDB" id="A0A4R2NJH5"/>
<keyword evidence="1" id="KW-0812">Transmembrane</keyword>
<feature type="transmembrane region" description="Helical" evidence="1">
    <location>
        <begin position="89"/>
        <end position="108"/>
    </location>
</feature>
<feature type="transmembrane region" description="Helical" evidence="1">
    <location>
        <begin position="167"/>
        <end position="188"/>
    </location>
</feature>
<feature type="transmembrane region" description="Helical" evidence="1">
    <location>
        <begin position="305"/>
        <end position="328"/>
    </location>
</feature>
<keyword evidence="1" id="KW-0472">Membrane</keyword>
<organism evidence="2 3">
    <name type="scientific">Scopulibacillus darangshiensis</name>
    <dbReference type="NCBI Taxonomy" id="442528"/>
    <lineage>
        <taxon>Bacteria</taxon>
        <taxon>Bacillati</taxon>
        <taxon>Bacillota</taxon>
        <taxon>Bacilli</taxon>
        <taxon>Bacillales</taxon>
        <taxon>Sporolactobacillaceae</taxon>
        <taxon>Scopulibacillus</taxon>
    </lineage>
</organism>
<keyword evidence="1" id="KW-1133">Transmembrane helix</keyword>
<evidence type="ECO:0000313" key="3">
    <source>
        <dbReference type="Proteomes" id="UP000295416"/>
    </source>
</evidence>
<dbReference type="OrthoDB" id="9781930at2"/>
<dbReference type="Gene3D" id="3.30.2010.10">
    <property type="entry name" value="Metalloproteases ('zincins'), catalytic domain"/>
    <property type="match status" value="1"/>
</dbReference>
<name>A0A4R2NJH5_9BACL</name>
<feature type="transmembrane region" description="Helical" evidence="1">
    <location>
        <begin position="280"/>
        <end position="299"/>
    </location>
</feature>
<dbReference type="Proteomes" id="UP000295416">
    <property type="component" value="Unassembled WGS sequence"/>
</dbReference>
<evidence type="ECO:0000256" key="1">
    <source>
        <dbReference type="SAM" id="Phobius"/>
    </source>
</evidence>
<proteinExistence type="predicted"/>
<feature type="transmembrane region" description="Helical" evidence="1">
    <location>
        <begin position="58"/>
        <end position="77"/>
    </location>
</feature>
<accession>A0A4R2NJH5</accession>
<sequence length="408" mass="48168">MISWFFYLSLTNKILFGIAGLAVIFLYVFWLNSYIFHVHQKTKSPEHTLQQVKFFNKYLYLLLVFLDFILNNLLIWTQLSRVLYDYPYLVVYMSLLAAFFVFLLIIMINQQISFNVSKEIRGFTVTRKDKLGKTIRVLSMLFIFLVVICFIAYGLVSQPFGDFYNGYGFMVLFVLVILCISLLTPLLFGKVMDVEPLVNQELKQRLQNYVKKEGIQNVSFYTFQSKQKRKKNNVIVTGYRKKYFYFAEDHFNDLTMKQLESLVACGIGQIKQRHSLIRNALLLFSLFPLYGVAYFINWYENVSWVIVPVFTTVLIYVICLVLYSRVLLPFIFRIMERKADQYVLNQGVDYRDFATALLKVKELKGRPRKVKRLMDRRVKWIIQKSGGSWEEVERHQDDLNKGVAILEE</sequence>
<reference evidence="2 3" key="1">
    <citation type="submission" date="2019-03" db="EMBL/GenBank/DDBJ databases">
        <title>Genomic Encyclopedia of Type Strains, Phase IV (KMG-IV): sequencing the most valuable type-strain genomes for metagenomic binning, comparative biology and taxonomic classification.</title>
        <authorList>
            <person name="Goeker M."/>
        </authorList>
    </citation>
    <scope>NUCLEOTIDE SEQUENCE [LARGE SCALE GENOMIC DNA]</scope>
    <source>
        <strain evidence="2 3">DSM 19377</strain>
    </source>
</reference>
<comment type="caution">
    <text evidence="2">The sequence shown here is derived from an EMBL/GenBank/DDBJ whole genome shotgun (WGS) entry which is preliminary data.</text>
</comment>
<dbReference type="EMBL" id="SLXK01000040">
    <property type="protein sequence ID" value="TCP21709.1"/>
    <property type="molecule type" value="Genomic_DNA"/>
</dbReference>
<evidence type="ECO:0000313" key="2">
    <source>
        <dbReference type="EMBL" id="TCP21709.1"/>
    </source>
</evidence>
<keyword evidence="3" id="KW-1185">Reference proteome</keyword>
<gene>
    <name evidence="2" type="ORF">EV207_14018</name>
</gene>
<feature type="transmembrane region" description="Helical" evidence="1">
    <location>
        <begin position="14"/>
        <end position="37"/>
    </location>
</feature>
<feature type="transmembrane region" description="Helical" evidence="1">
    <location>
        <begin position="137"/>
        <end position="155"/>
    </location>
</feature>
<protein>
    <submittedName>
        <fullName evidence="2">Uncharacterized protein</fullName>
    </submittedName>
</protein>
<dbReference type="RefSeq" id="WP_132747696.1">
    <property type="nucleotide sequence ID" value="NZ_SLXK01000040.1"/>
</dbReference>